<dbReference type="Proteomes" id="UP001523369">
    <property type="component" value="Unassembled WGS sequence"/>
</dbReference>
<dbReference type="EMBL" id="JAMYJR010000003">
    <property type="protein sequence ID" value="MCO8270297.1"/>
    <property type="molecule type" value="Genomic_DNA"/>
</dbReference>
<organism evidence="2 3">
    <name type="scientific">Paractinoplanes aksuensis</name>
    <dbReference type="NCBI Taxonomy" id="2939490"/>
    <lineage>
        <taxon>Bacteria</taxon>
        <taxon>Bacillati</taxon>
        <taxon>Actinomycetota</taxon>
        <taxon>Actinomycetes</taxon>
        <taxon>Micromonosporales</taxon>
        <taxon>Micromonosporaceae</taxon>
        <taxon>Paractinoplanes</taxon>
    </lineage>
</organism>
<feature type="transmembrane region" description="Helical" evidence="1">
    <location>
        <begin position="18"/>
        <end position="40"/>
    </location>
</feature>
<comment type="caution">
    <text evidence="2">The sequence shown here is derived from an EMBL/GenBank/DDBJ whole genome shotgun (WGS) entry which is preliminary data.</text>
</comment>
<evidence type="ECO:0000313" key="2">
    <source>
        <dbReference type="EMBL" id="MCO8270297.1"/>
    </source>
</evidence>
<feature type="transmembrane region" description="Helical" evidence="1">
    <location>
        <begin position="52"/>
        <end position="74"/>
    </location>
</feature>
<accession>A0ABT1DHJ3</accession>
<feature type="transmembrane region" description="Helical" evidence="1">
    <location>
        <begin position="125"/>
        <end position="147"/>
    </location>
</feature>
<keyword evidence="1" id="KW-0812">Transmembrane</keyword>
<proteinExistence type="predicted"/>
<dbReference type="RefSeq" id="WP_253236411.1">
    <property type="nucleotide sequence ID" value="NZ_JAMYJR010000003.1"/>
</dbReference>
<protein>
    <submittedName>
        <fullName evidence="2">Uncharacterized protein</fullName>
    </submittedName>
</protein>
<name>A0ABT1DHJ3_9ACTN</name>
<keyword evidence="1" id="KW-1133">Transmembrane helix</keyword>
<reference evidence="2 3" key="1">
    <citation type="submission" date="2022-06" db="EMBL/GenBank/DDBJ databases">
        <title>New Species of the Genus Actinoplanes, ActinopZanes ferrugineus.</title>
        <authorList>
            <person name="Ding P."/>
        </authorList>
    </citation>
    <scope>NUCLEOTIDE SEQUENCE [LARGE SCALE GENOMIC DNA]</scope>
    <source>
        <strain evidence="2 3">TRM88003</strain>
    </source>
</reference>
<keyword evidence="3" id="KW-1185">Reference proteome</keyword>
<gene>
    <name evidence="2" type="ORF">M1L60_06775</name>
</gene>
<keyword evidence="1" id="KW-0472">Membrane</keyword>
<feature type="transmembrane region" description="Helical" evidence="1">
    <location>
        <begin position="94"/>
        <end position="113"/>
    </location>
</feature>
<evidence type="ECO:0000313" key="3">
    <source>
        <dbReference type="Proteomes" id="UP001523369"/>
    </source>
</evidence>
<feature type="transmembrane region" description="Helical" evidence="1">
    <location>
        <begin position="153"/>
        <end position="173"/>
    </location>
</feature>
<sequence>MVGFAAAASNLSWSAVPLLFTVGQSVDLVIVALFLHVFLAYPSGRLAGPARLLVGAAYAISIGLQLTVMLLGAFGNSNLLAVADHPRLVDVLHGIELVMLSGLLLAGVGLLGVRLRAERRAVRWLVGSFAPGLVALAALLIMGAFAVSGFTPVQRLTLGVLGLAPVAFLVGLLDRRLARASVGDLVVELRAEPGDLTPALARALRDPSAALLCWLP</sequence>
<evidence type="ECO:0000256" key="1">
    <source>
        <dbReference type="SAM" id="Phobius"/>
    </source>
</evidence>